<dbReference type="Gene3D" id="6.10.340.10">
    <property type="match status" value="1"/>
</dbReference>
<keyword evidence="6 17" id="KW-0808">Transferase</keyword>
<evidence type="ECO:0000313" key="17">
    <source>
        <dbReference type="EMBL" id="OOM07365.1"/>
    </source>
</evidence>
<dbReference type="InterPro" id="IPR005467">
    <property type="entry name" value="His_kinase_dom"/>
</dbReference>
<reference evidence="17 18" key="1">
    <citation type="submission" date="2016-05" db="EMBL/GenBank/DDBJ databases">
        <title>Microbial solvent formation.</title>
        <authorList>
            <person name="Poehlein A."/>
            <person name="Montoya Solano J.D."/>
            <person name="Flitsch S."/>
            <person name="Krabben P."/>
            <person name="Duerre P."/>
            <person name="Daniel R."/>
        </authorList>
    </citation>
    <scope>NUCLEOTIDE SEQUENCE [LARGE SCALE GENOMIC DNA]</scope>
    <source>
        <strain evidence="17 18">L1-8</strain>
    </source>
</reference>
<organism evidence="17 18">
    <name type="scientific">Clostridium saccharobutylicum</name>
    <dbReference type="NCBI Taxonomy" id="169679"/>
    <lineage>
        <taxon>Bacteria</taxon>
        <taxon>Bacillati</taxon>
        <taxon>Bacillota</taxon>
        <taxon>Clostridia</taxon>
        <taxon>Eubacteriales</taxon>
        <taxon>Clostridiaceae</taxon>
        <taxon>Clostridium</taxon>
    </lineage>
</organism>
<evidence type="ECO:0000256" key="13">
    <source>
        <dbReference type="ARBA" id="ARBA00023136"/>
    </source>
</evidence>
<dbReference type="SMART" id="SM00388">
    <property type="entry name" value="HisKA"/>
    <property type="match status" value="1"/>
</dbReference>
<evidence type="ECO:0000256" key="6">
    <source>
        <dbReference type="ARBA" id="ARBA00022679"/>
    </source>
</evidence>
<dbReference type="Gene3D" id="1.10.287.130">
    <property type="match status" value="1"/>
</dbReference>
<dbReference type="Pfam" id="PF00512">
    <property type="entry name" value="HisKA"/>
    <property type="match status" value="1"/>
</dbReference>
<evidence type="ECO:0000256" key="10">
    <source>
        <dbReference type="ARBA" id="ARBA00022840"/>
    </source>
</evidence>
<evidence type="ECO:0000256" key="11">
    <source>
        <dbReference type="ARBA" id="ARBA00022989"/>
    </source>
</evidence>
<feature type="transmembrane region" description="Helical" evidence="14">
    <location>
        <begin position="151"/>
        <end position="170"/>
    </location>
</feature>
<evidence type="ECO:0000256" key="14">
    <source>
        <dbReference type="SAM" id="Phobius"/>
    </source>
</evidence>
<evidence type="ECO:0000256" key="3">
    <source>
        <dbReference type="ARBA" id="ARBA00012438"/>
    </source>
</evidence>
<name>A0A1S8MT54_CLOSA</name>
<evidence type="ECO:0000313" key="18">
    <source>
        <dbReference type="Proteomes" id="UP000191154"/>
    </source>
</evidence>
<dbReference type="PROSITE" id="PS50109">
    <property type="entry name" value="HIS_KIN"/>
    <property type="match status" value="1"/>
</dbReference>
<dbReference type="GO" id="GO:0005886">
    <property type="term" value="C:plasma membrane"/>
    <property type="evidence" value="ECO:0007669"/>
    <property type="project" value="UniProtKB-SubCell"/>
</dbReference>
<keyword evidence="4" id="KW-1003">Cell membrane</keyword>
<keyword evidence="8" id="KW-0547">Nucleotide-binding</keyword>
<dbReference type="InterPro" id="IPR003594">
    <property type="entry name" value="HATPase_dom"/>
</dbReference>
<keyword evidence="12" id="KW-0902">Two-component regulatory system</keyword>
<evidence type="ECO:0000256" key="5">
    <source>
        <dbReference type="ARBA" id="ARBA00022553"/>
    </source>
</evidence>
<dbReference type="InterPro" id="IPR036890">
    <property type="entry name" value="HATPase_C_sf"/>
</dbReference>
<dbReference type="PANTHER" id="PTHR45528:SF1">
    <property type="entry name" value="SENSOR HISTIDINE KINASE CPXA"/>
    <property type="match status" value="1"/>
</dbReference>
<proteinExistence type="predicted"/>
<evidence type="ECO:0000256" key="2">
    <source>
        <dbReference type="ARBA" id="ARBA00004651"/>
    </source>
</evidence>
<dbReference type="SUPFAM" id="SSF47384">
    <property type="entry name" value="Homodimeric domain of signal transducing histidine kinase"/>
    <property type="match status" value="1"/>
</dbReference>
<dbReference type="CDD" id="cd00082">
    <property type="entry name" value="HisKA"/>
    <property type="match status" value="1"/>
</dbReference>
<dbReference type="GO" id="GO:0005524">
    <property type="term" value="F:ATP binding"/>
    <property type="evidence" value="ECO:0007669"/>
    <property type="project" value="UniProtKB-KW"/>
</dbReference>
<keyword evidence="5" id="KW-0597">Phosphoprotein</keyword>
<evidence type="ECO:0000256" key="8">
    <source>
        <dbReference type="ARBA" id="ARBA00022741"/>
    </source>
</evidence>
<dbReference type="EMBL" id="LZYZ01000008">
    <property type="protein sequence ID" value="OOM07365.1"/>
    <property type="molecule type" value="Genomic_DNA"/>
</dbReference>
<dbReference type="CDD" id="cd06225">
    <property type="entry name" value="HAMP"/>
    <property type="match status" value="1"/>
</dbReference>
<dbReference type="PROSITE" id="PS50885">
    <property type="entry name" value="HAMP"/>
    <property type="match status" value="1"/>
</dbReference>
<dbReference type="Proteomes" id="UP000191154">
    <property type="component" value="Unassembled WGS sequence"/>
</dbReference>
<dbReference type="SUPFAM" id="SSF55874">
    <property type="entry name" value="ATPase domain of HSP90 chaperone/DNA topoisomerase II/histidine kinase"/>
    <property type="match status" value="1"/>
</dbReference>
<evidence type="ECO:0000256" key="4">
    <source>
        <dbReference type="ARBA" id="ARBA00022475"/>
    </source>
</evidence>
<dbReference type="SMART" id="SM00387">
    <property type="entry name" value="HATPase_c"/>
    <property type="match status" value="1"/>
</dbReference>
<evidence type="ECO:0000256" key="1">
    <source>
        <dbReference type="ARBA" id="ARBA00000085"/>
    </source>
</evidence>
<feature type="domain" description="Histidine kinase" evidence="15">
    <location>
        <begin position="238"/>
        <end position="453"/>
    </location>
</feature>
<dbReference type="InterPro" id="IPR050398">
    <property type="entry name" value="HssS/ArlS-like"/>
</dbReference>
<dbReference type="InterPro" id="IPR003661">
    <property type="entry name" value="HisK_dim/P_dom"/>
</dbReference>
<keyword evidence="9 17" id="KW-0418">Kinase</keyword>
<comment type="catalytic activity">
    <reaction evidence="1">
        <text>ATP + protein L-histidine = ADP + protein N-phospho-L-histidine.</text>
        <dbReference type="EC" id="2.7.13.3"/>
    </reaction>
</comment>
<evidence type="ECO:0000256" key="7">
    <source>
        <dbReference type="ARBA" id="ARBA00022692"/>
    </source>
</evidence>
<accession>A0A1S8MT54</accession>
<dbReference type="EC" id="2.7.13.3" evidence="3"/>
<dbReference type="InterPro" id="IPR003660">
    <property type="entry name" value="HAMP_dom"/>
</dbReference>
<dbReference type="AlphaFoldDB" id="A0A1S8MT54"/>
<dbReference type="SUPFAM" id="SSF158472">
    <property type="entry name" value="HAMP domain-like"/>
    <property type="match status" value="1"/>
</dbReference>
<sequence>MIKNRKIATKLLTLNIISVFIIILFTFIGIDTSLKDRDNTENLILCADRIYVELSEHFNIENTNNKNYIESLKKEYNNLEIVVYDKNENIRLKTDGVDEAKIDLNQMRYIMRNKNGDFNPFMKEYKLIDNGQTFELVIFKYRSSNSTVESYIMRILFPIIIVLIIEYLIIRRKVKQLIYITDGIVIMSNENLEYKLELNSNDEFGILSHEINKMSSNLKIKIDNERNMYKLKNELIANISHDLRTPLTSLIGYMEIAKNLDLKLEEKNEYIKKSLEKAERIKILICELFEYSKLESGEVTINKIPINIIEMLEQTIGEYSNLAYNNYLDIVKLYKEFEIITNIDGNIMIRVFENLLDNAIKYSKKNSKIYIDVINNENYVIITFENKMEEIIEYDSNILFDRFYRGDKSRNQKISGSGLGLFISKSIVDLHQGEIHIETEGHRFKVYIKLPKG</sequence>
<dbReference type="InterPro" id="IPR004358">
    <property type="entry name" value="Sig_transdc_His_kin-like_C"/>
</dbReference>
<dbReference type="STRING" id="169679.CSACC_31470"/>
<dbReference type="GO" id="GO:0000155">
    <property type="term" value="F:phosphorelay sensor kinase activity"/>
    <property type="evidence" value="ECO:0007669"/>
    <property type="project" value="InterPro"/>
</dbReference>
<feature type="transmembrane region" description="Helical" evidence="14">
    <location>
        <begin position="12"/>
        <end position="30"/>
    </location>
</feature>
<evidence type="ECO:0000256" key="12">
    <source>
        <dbReference type="ARBA" id="ARBA00023012"/>
    </source>
</evidence>
<keyword evidence="10" id="KW-0067">ATP-binding</keyword>
<evidence type="ECO:0000259" key="16">
    <source>
        <dbReference type="PROSITE" id="PS50885"/>
    </source>
</evidence>
<feature type="domain" description="HAMP" evidence="16">
    <location>
        <begin position="171"/>
        <end position="223"/>
    </location>
</feature>
<evidence type="ECO:0000256" key="9">
    <source>
        <dbReference type="ARBA" id="ARBA00022777"/>
    </source>
</evidence>
<dbReference type="PANTHER" id="PTHR45528">
    <property type="entry name" value="SENSOR HISTIDINE KINASE CPXA"/>
    <property type="match status" value="1"/>
</dbReference>
<dbReference type="Gene3D" id="3.30.565.10">
    <property type="entry name" value="Histidine kinase-like ATPase, C-terminal domain"/>
    <property type="match status" value="1"/>
</dbReference>
<dbReference type="PRINTS" id="PR00344">
    <property type="entry name" value="BCTRLSENSOR"/>
</dbReference>
<gene>
    <name evidence="17" type="primary">walK_4</name>
    <name evidence="17" type="ORF">CLOSAC_38940</name>
</gene>
<evidence type="ECO:0000259" key="15">
    <source>
        <dbReference type="PROSITE" id="PS50109"/>
    </source>
</evidence>
<keyword evidence="13 14" id="KW-0472">Membrane</keyword>
<dbReference type="Pfam" id="PF02518">
    <property type="entry name" value="HATPase_c"/>
    <property type="match status" value="1"/>
</dbReference>
<comment type="subcellular location">
    <subcellularLocation>
        <location evidence="2">Cell membrane</location>
        <topology evidence="2">Multi-pass membrane protein</topology>
    </subcellularLocation>
</comment>
<keyword evidence="7 14" id="KW-0812">Transmembrane</keyword>
<keyword evidence="11 14" id="KW-1133">Transmembrane helix</keyword>
<dbReference type="InterPro" id="IPR036097">
    <property type="entry name" value="HisK_dim/P_sf"/>
</dbReference>
<protein>
    <recommendedName>
        <fullName evidence="3">histidine kinase</fullName>
        <ecNumber evidence="3">2.7.13.3</ecNumber>
    </recommendedName>
</protein>
<dbReference type="RefSeq" id="WP_077866911.1">
    <property type="nucleotide sequence ID" value="NZ_LZYZ01000008.1"/>
</dbReference>
<comment type="caution">
    <text evidence="17">The sequence shown here is derived from an EMBL/GenBank/DDBJ whole genome shotgun (WGS) entry which is preliminary data.</text>
</comment>